<keyword evidence="8" id="KW-1185">Reference proteome</keyword>
<dbReference type="EMBL" id="JACHLK010000009">
    <property type="protein sequence ID" value="MBB6561751.1"/>
    <property type="molecule type" value="Genomic_DNA"/>
</dbReference>
<dbReference type="GO" id="GO:0005886">
    <property type="term" value="C:plasma membrane"/>
    <property type="evidence" value="ECO:0007669"/>
    <property type="project" value="TreeGrafter"/>
</dbReference>
<dbReference type="SUPFAM" id="SSF58104">
    <property type="entry name" value="Methyl-accepting chemotaxis protein (MCP) signaling domain"/>
    <property type="match status" value="1"/>
</dbReference>
<protein>
    <submittedName>
        <fullName evidence="7">Methyl-accepting chemotaxis protein-1 (Serine sensor receptor)</fullName>
    </submittedName>
</protein>
<evidence type="ECO:0000313" key="7">
    <source>
        <dbReference type="EMBL" id="MBB6561751.1"/>
    </source>
</evidence>
<dbReference type="RefSeq" id="WP_184861085.1">
    <property type="nucleotide sequence ID" value="NZ_JACHLK010000009.1"/>
</dbReference>
<dbReference type="InterPro" id="IPR051310">
    <property type="entry name" value="MCP_chemotaxis"/>
</dbReference>
<reference evidence="7 8" key="1">
    <citation type="submission" date="2020-08" db="EMBL/GenBank/DDBJ databases">
        <title>Functional genomics of gut bacteria from endangered species of beetles.</title>
        <authorList>
            <person name="Carlos-Shanley C."/>
        </authorList>
    </citation>
    <scope>NUCLEOTIDE SEQUENCE [LARGE SCALE GENOMIC DNA]</scope>
    <source>
        <strain evidence="7 8">S00198</strain>
    </source>
</reference>
<organism evidence="7 8">
    <name type="scientific">Acidovorax soli</name>
    <dbReference type="NCBI Taxonomy" id="592050"/>
    <lineage>
        <taxon>Bacteria</taxon>
        <taxon>Pseudomonadati</taxon>
        <taxon>Pseudomonadota</taxon>
        <taxon>Betaproteobacteria</taxon>
        <taxon>Burkholderiales</taxon>
        <taxon>Comamonadaceae</taxon>
        <taxon>Acidovorax</taxon>
    </lineage>
</organism>
<dbReference type="Pfam" id="PF12729">
    <property type="entry name" value="4HB_MCP_1"/>
    <property type="match status" value="1"/>
</dbReference>
<dbReference type="PANTHER" id="PTHR43531">
    <property type="entry name" value="PROTEIN ICFG"/>
    <property type="match status" value="1"/>
</dbReference>
<evidence type="ECO:0000256" key="2">
    <source>
        <dbReference type="ARBA" id="ARBA00022481"/>
    </source>
</evidence>
<keyword evidence="7" id="KW-0675">Receptor</keyword>
<dbReference type="FunFam" id="1.10.287.950:FF:000001">
    <property type="entry name" value="Methyl-accepting chemotaxis sensory transducer"/>
    <property type="match status" value="1"/>
</dbReference>
<dbReference type="GO" id="GO:0006935">
    <property type="term" value="P:chemotaxis"/>
    <property type="evidence" value="ECO:0007669"/>
    <property type="project" value="InterPro"/>
</dbReference>
<evidence type="ECO:0000256" key="3">
    <source>
        <dbReference type="ARBA" id="ARBA00029447"/>
    </source>
</evidence>
<dbReference type="GO" id="GO:0004888">
    <property type="term" value="F:transmembrane signaling receptor activity"/>
    <property type="evidence" value="ECO:0007669"/>
    <property type="project" value="InterPro"/>
</dbReference>
<evidence type="ECO:0000256" key="5">
    <source>
        <dbReference type="SAM" id="MobiDB-lite"/>
    </source>
</evidence>
<dbReference type="CDD" id="cd11386">
    <property type="entry name" value="MCP_signal"/>
    <property type="match status" value="1"/>
</dbReference>
<dbReference type="CDD" id="cd19411">
    <property type="entry name" value="MCP2201-like_sensor"/>
    <property type="match status" value="1"/>
</dbReference>
<dbReference type="AlphaFoldDB" id="A0A7X0UAY3"/>
<evidence type="ECO:0000313" key="8">
    <source>
        <dbReference type="Proteomes" id="UP000575083"/>
    </source>
</evidence>
<dbReference type="GO" id="GO:0007165">
    <property type="term" value="P:signal transduction"/>
    <property type="evidence" value="ECO:0007669"/>
    <property type="project" value="UniProtKB-KW"/>
</dbReference>
<name>A0A7X0UAY3_9BURK</name>
<dbReference type="InterPro" id="IPR047347">
    <property type="entry name" value="YvaQ-like_sensor"/>
</dbReference>
<feature type="domain" description="Methyl-accepting transducer" evidence="6">
    <location>
        <begin position="277"/>
        <end position="506"/>
    </location>
</feature>
<dbReference type="Gene3D" id="1.10.287.950">
    <property type="entry name" value="Methyl-accepting chemotaxis protein"/>
    <property type="match status" value="1"/>
</dbReference>
<dbReference type="SMART" id="SM00283">
    <property type="entry name" value="MA"/>
    <property type="match status" value="1"/>
</dbReference>
<keyword evidence="2" id="KW-0488">Methylation</keyword>
<gene>
    <name evidence="7" type="ORF">HNP48_004445</name>
</gene>
<feature type="compositionally biased region" description="Polar residues" evidence="5">
    <location>
        <begin position="565"/>
        <end position="577"/>
    </location>
</feature>
<dbReference type="InterPro" id="IPR024478">
    <property type="entry name" value="HlyB_4HB_MCP"/>
</dbReference>
<evidence type="ECO:0000259" key="6">
    <source>
        <dbReference type="PROSITE" id="PS50111"/>
    </source>
</evidence>
<evidence type="ECO:0000256" key="4">
    <source>
        <dbReference type="PROSITE-ProRule" id="PRU00284"/>
    </source>
</evidence>
<proteinExistence type="inferred from homology"/>
<dbReference type="Pfam" id="PF00015">
    <property type="entry name" value="MCPsignal"/>
    <property type="match status" value="1"/>
</dbReference>
<dbReference type="InterPro" id="IPR004089">
    <property type="entry name" value="MCPsignal_dom"/>
</dbReference>
<comment type="caution">
    <text evidence="7">The sequence shown here is derived from an EMBL/GenBank/DDBJ whole genome shotgun (WGS) entry which is preliminary data.</text>
</comment>
<keyword evidence="4" id="KW-0807">Transducer</keyword>
<comment type="subcellular location">
    <subcellularLocation>
        <location evidence="1">Membrane</location>
    </subcellularLocation>
</comment>
<dbReference type="Proteomes" id="UP000575083">
    <property type="component" value="Unassembled WGS sequence"/>
</dbReference>
<evidence type="ECO:0000256" key="1">
    <source>
        <dbReference type="ARBA" id="ARBA00004370"/>
    </source>
</evidence>
<dbReference type="PRINTS" id="PR00260">
    <property type="entry name" value="CHEMTRNSDUCR"/>
</dbReference>
<dbReference type="PROSITE" id="PS50111">
    <property type="entry name" value="CHEMOTAXIS_TRANSDUC_2"/>
    <property type="match status" value="1"/>
</dbReference>
<dbReference type="InterPro" id="IPR004090">
    <property type="entry name" value="Chemotax_Me-accpt_rcpt"/>
</dbReference>
<feature type="region of interest" description="Disordered" evidence="5">
    <location>
        <begin position="538"/>
        <end position="589"/>
    </location>
</feature>
<sequence length="589" mass="61345">MNFRNMTVRAKLGAAFGGLAILVLLVSGLSWKALSDANTAFDHYVTGINARGDVAQTVRTAVDRRAIAARNLVLVTTPQAIAEEKAEVVKAHQDVQERLGKLKAMIAGADDSSDQARTLVKEIDAIEAKYGPVALAIVDLALNGKRDEAIAKMNEECRPLLAALIAKTREYSRVTEKRAQQMVDESAARFALQRNLLLAACVVAFLAATLAGVLITRSLARALGAEPAALGDAAQRVASGDLSPVPGAAAAHGSSVLASLATMQANLAEIVGQVRGASDSIATGSTQIATGNTDLSQRTEEQASALQQTAATMEELGTTVRHNADNASQANQLAVGASEVAVRGGEVVNQVVGTMKGINDSSKKIVDIIGVIDSIAFQTNILALNAAVEAARAGEQGRGFAVVASEVRSLAQRSAQAAKEIKTLITDSVTQVEQGSALVDQAGHTMQEIVDSIRRVTDIMGEISAASREQSTGVGSLGQSVAQMDQVTQQNAALVEESAAAAQSLQLQAQQLVQAVAVFRLPVRDGMALAAPAAQGIRPAPRTTMPQPARIPVERRKTPRIGSPASGQAGQQHTRATATAGGDDSWESF</sequence>
<accession>A0A7X0UAY3</accession>
<comment type="similarity">
    <text evidence="3">Belongs to the methyl-accepting chemotaxis (MCP) protein family.</text>
</comment>
<dbReference type="PANTHER" id="PTHR43531:SF14">
    <property type="entry name" value="METHYL-ACCEPTING CHEMOTAXIS PROTEIN I-RELATED"/>
    <property type="match status" value="1"/>
</dbReference>